<accession>A0A2A6C871</accession>
<dbReference type="Proteomes" id="UP000005239">
    <property type="component" value="Unassembled WGS sequence"/>
</dbReference>
<dbReference type="InterPro" id="IPR027417">
    <property type="entry name" value="P-loop_NTPase"/>
</dbReference>
<keyword evidence="4" id="KW-0479">Metal-binding</keyword>
<evidence type="ECO:0000313" key="5">
    <source>
        <dbReference type="EnsemblMetazoa" id="PPA18028.1"/>
    </source>
</evidence>
<dbReference type="GO" id="GO:0046872">
    <property type="term" value="F:metal ion binding"/>
    <property type="evidence" value="ECO:0007669"/>
    <property type="project" value="UniProtKB-KW"/>
</dbReference>
<keyword evidence="6" id="KW-1185">Reference proteome</keyword>
<dbReference type="Gene3D" id="3.40.50.300">
    <property type="entry name" value="P-loop containing nucleotide triphosphate hydrolases"/>
    <property type="match status" value="1"/>
</dbReference>
<dbReference type="EnsemblMetazoa" id="PPA18028.1">
    <property type="protein sequence ID" value="PPA18028.1"/>
    <property type="gene ID" value="WBGene00107582"/>
</dbReference>
<evidence type="ECO:0000256" key="4">
    <source>
        <dbReference type="PIRSR" id="PIRSR606689-2"/>
    </source>
</evidence>
<organism evidence="5 6">
    <name type="scientific">Pristionchus pacificus</name>
    <name type="common">Parasitic nematode worm</name>
    <dbReference type="NCBI Taxonomy" id="54126"/>
    <lineage>
        <taxon>Eukaryota</taxon>
        <taxon>Metazoa</taxon>
        <taxon>Ecdysozoa</taxon>
        <taxon>Nematoda</taxon>
        <taxon>Chromadorea</taxon>
        <taxon>Rhabditida</taxon>
        <taxon>Rhabditina</taxon>
        <taxon>Diplogasteromorpha</taxon>
        <taxon>Diplogasteroidea</taxon>
        <taxon>Neodiplogasteridae</taxon>
        <taxon>Pristionchus</taxon>
    </lineage>
</organism>
<dbReference type="GO" id="GO:0005525">
    <property type="term" value="F:GTP binding"/>
    <property type="evidence" value="ECO:0000318"/>
    <property type="project" value="GO_Central"/>
</dbReference>
<dbReference type="PANTHER" id="PTHR11711">
    <property type="entry name" value="ADP RIBOSYLATION FACTOR-RELATED"/>
    <property type="match status" value="1"/>
</dbReference>
<dbReference type="GO" id="GO:0005737">
    <property type="term" value="C:cytoplasm"/>
    <property type="evidence" value="ECO:0000318"/>
    <property type="project" value="GO_Central"/>
</dbReference>
<dbReference type="AlphaFoldDB" id="A0A2A6C871"/>
<dbReference type="FunFam" id="3.40.50.300:FF:005044">
    <property type="entry name" value="Uncharacterized protein"/>
    <property type="match status" value="1"/>
</dbReference>
<feature type="binding site" evidence="3">
    <location>
        <begin position="22"/>
        <end position="29"/>
    </location>
    <ligand>
        <name>GTP</name>
        <dbReference type="ChEBI" id="CHEBI:37565"/>
    </ligand>
</feature>
<evidence type="ECO:0000313" key="6">
    <source>
        <dbReference type="Proteomes" id="UP000005239"/>
    </source>
</evidence>
<protein>
    <submittedName>
        <fullName evidence="5">ADP ribosylation factor</fullName>
    </submittedName>
</protein>
<dbReference type="GO" id="GO:0016192">
    <property type="term" value="P:vesicle-mediated transport"/>
    <property type="evidence" value="ECO:0000318"/>
    <property type="project" value="GO_Central"/>
</dbReference>
<dbReference type="SMART" id="SM00178">
    <property type="entry name" value="SAR"/>
    <property type="match status" value="1"/>
</dbReference>
<accession>A0A8R1YER8</accession>
<dbReference type="InterPro" id="IPR024156">
    <property type="entry name" value="Small_GTPase_ARF"/>
</dbReference>
<proteinExistence type="predicted"/>
<feature type="binding site" evidence="4">
    <location>
        <position position="29"/>
    </location>
    <ligand>
        <name>Mg(2+)</name>
        <dbReference type="ChEBI" id="CHEBI:18420"/>
    </ligand>
</feature>
<evidence type="ECO:0000256" key="3">
    <source>
        <dbReference type="PIRSR" id="PIRSR606689-1"/>
    </source>
</evidence>
<dbReference type="SMART" id="SM00177">
    <property type="entry name" value="ARF"/>
    <property type="match status" value="1"/>
</dbReference>
<dbReference type="InterPro" id="IPR006689">
    <property type="entry name" value="Small_GTPase_ARF/SAR"/>
</dbReference>
<dbReference type="OrthoDB" id="2011769at2759"/>
<dbReference type="GO" id="GO:0005886">
    <property type="term" value="C:plasma membrane"/>
    <property type="evidence" value="ECO:0000318"/>
    <property type="project" value="GO_Central"/>
</dbReference>
<keyword evidence="4" id="KW-0460">Magnesium</keyword>
<keyword evidence="1 3" id="KW-0547">Nucleotide-binding</keyword>
<reference evidence="6" key="1">
    <citation type="journal article" date="2008" name="Nat. Genet.">
        <title>The Pristionchus pacificus genome provides a unique perspective on nematode lifestyle and parasitism.</title>
        <authorList>
            <person name="Dieterich C."/>
            <person name="Clifton S.W."/>
            <person name="Schuster L.N."/>
            <person name="Chinwalla A."/>
            <person name="Delehaunty K."/>
            <person name="Dinkelacker I."/>
            <person name="Fulton L."/>
            <person name="Fulton R."/>
            <person name="Godfrey J."/>
            <person name="Minx P."/>
            <person name="Mitreva M."/>
            <person name="Roeseler W."/>
            <person name="Tian H."/>
            <person name="Witte H."/>
            <person name="Yang S.P."/>
            <person name="Wilson R.K."/>
            <person name="Sommer R.J."/>
        </authorList>
    </citation>
    <scope>NUCLEOTIDE SEQUENCE [LARGE SCALE GENOMIC DNA]</scope>
    <source>
        <strain evidence="6">PS312</strain>
    </source>
</reference>
<dbReference type="GO" id="GO:0003924">
    <property type="term" value="F:GTPase activity"/>
    <property type="evidence" value="ECO:0007669"/>
    <property type="project" value="InterPro"/>
</dbReference>
<name>A0A2A6C871_PRIPA</name>
<dbReference type="PROSITE" id="PS51417">
    <property type="entry name" value="ARF"/>
    <property type="match status" value="1"/>
</dbReference>
<gene>
    <name evidence="5" type="primary">WBGene00107582</name>
</gene>
<dbReference type="GO" id="GO:0006886">
    <property type="term" value="P:intracellular protein transport"/>
    <property type="evidence" value="ECO:0000318"/>
    <property type="project" value="GO_Central"/>
</dbReference>
<reference evidence="5" key="2">
    <citation type="submission" date="2022-06" db="UniProtKB">
        <authorList>
            <consortium name="EnsemblMetazoa"/>
        </authorList>
    </citation>
    <scope>IDENTIFICATION</scope>
    <source>
        <strain evidence="5">PS312</strain>
    </source>
</reference>
<evidence type="ECO:0000256" key="2">
    <source>
        <dbReference type="ARBA" id="ARBA00023134"/>
    </source>
</evidence>
<keyword evidence="2 3" id="KW-0342">GTP-binding</keyword>
<evidence type="ECO:0000256" key="1">
    <source>
        <dbReference type="ARBA" id="ARBA00022741"/>
    </source>
</evidence>
<dbReference type="SUPFAM" id="SSF52540">
    <property type="entry name" value="P-loop containing nucleoside triphosphate hydrolases"/>
    <property type="match status" value="1"/>
</dbReference>
<sequence>MGSVYSRVCGPPRKRLNVLMSGLSASGKTSIQCRLRFGIFPTEICSYVSAFFCTISEDIEINSSSLSIFLHDLGASAKMREQHVRWWRDVAALIYVVDCSDEDRLEEARIELHEHLSDANMKDKNLLVIISKRDLPNALSDEMLVDRLNLNVIKGREWKIQSTSAKTGEGISEVAAWLEQLGDS</sequence>
<dbReference type="Pfam" id="PF00025">
    <property type="entry name" value="Arf"/>
    <property type="match status" value="1"/>
</dbReference>